<feature type="compositionally biased region" description="Polar residues" evidence="3">
    <location>
        <begin position="690"/>
        <end position="707"/>
    </location>
</feature>
<feature type="compositionally biased region" description="Low complexity" evidence="3">
    <location>
        <begin position="542"/>
        <end position="557"/>
    </location>
</feature>
<feature type="compositionally biased region" description="Polar residues" evidence="3">
    <location>
        <begin position="1172"/>
        <end position="1182"/>
    </location>
</feature>
<protein>
    <submittedName>
        <fullName evidence="6">Rab-GTPase-TBC domain-containing protein</fullName>
    </submittedName>
</protein>
<dbReference type="InterPro" id="IPR050302">
    <property type="entry name" value="Rab_GAP_TBC_domain"/>
</dbReference>
<dbReference type="Pfam" id="PF00566">
    <property type="entry name" value="RabGAP-TBC"/>
    <property type="match status" value="1"/>
</dbReference>
<dbReference type="InterPro" id="IPR036028">
    <property type="entry name" value="SH3-like_dom_sf"/>
</dbReference>
<accession>A0A5C3LJY2</accession>
<feature type="compositionally biased region" description="Polar residues" evidence="3">
    <location>
        <begin position="89"/>
        <end position="108"/>
    </location>
</feature>
<evidence type="ECO:0000313" key="6">
    <source>
        <dbReference type="EMBL" id="TFK32573.1"/>
    </source>
</evidence>
<feature type="region of interest" description="Disordered" evidence="3">
    <location>
        <begin position="1103"/>
        <end position="1273"/>
    </location>
</feature>
<dbReference type="GO" id="GO:0031267">
    <property type="term" value="F:small GTPase binding"/>
    <property type="evidence" value="ECO:0007669"/>
    <property type="project" value="TreeGrafter"/>
</dbReference>
<feature type="compositionally biased region" description="Polar residues" evidence="3">
    <location>
        <begin position="532"/>
        <end position="541"/>
    </location>
</feature>
<dbReference type="SMART" id="SM00164">
    <property type="entry name" value="TBC"/>
    <property type="match status" value="1"/>
</dbReference>
<feature type="compositionally biased region" description="Polar residues" evidence="3">
    <location>
        <begin position="1264"/>
        <end position="1273"/>
    </location>
</feature>
<evidence type="ECO:0000256" key="1">
    <source>
        <dbReference type="ARBA" id="ARBA00022443"/>
    </source>
</evidence>
<dbReference type="CDD" id="cd00174">
    <property type="entry name" value="SH3"/>
    <property type="match status" value="1"/>
</dbReference>
<feature type="compositionally biased region" description="Polar residues" evidence="3">
    <location>
        <begin position="1510"/>
        <end position="1524"/>
    </location>
</feature>
<feature type="region of interest" description="Disordered" evidence="3">
    <location>
        <begin position="1506"/>
        <end position="1527"/>
    </location>
</feature>
<feature type="compositionally biased region" description="Polar residues" evidence="3">
    <location>
        <begin position="135"/>
        <end position="150"/>
    </location>
</feature>
<feature type="compositionally biased region" description="Low complexity" evidence="3">
    <location>
        <begin position="388"/>
        <end position="401"/>
    </location>
</feature>
<name>A0A5C3LJY2_9AGAR</name>
<dbReference type="GO" id="GO:0005096">
    <property type="term" value="F:GTPase activator activity"/>
    <property type="evidence" value="ECO:0007669"/>
    <property type="project" value="TreeGrafter"/>
</dbReference>
<feature type="region of interest" description="Disordered" evidence="3">
    <location>
        <begin position="1316"/>
        <end position="1437"/>
    </location>
</feature>
<feature type="compositionally biased region" description="Low complexity" evidence="3">
    <location>
        <begin position="332"/>
        <end position="346"/>
    </location>
</feature>
<feature type="region of interest" description="Disordered" evidence="3">
    <location>
        <begin position="78"/>
        <end position="403"/>
    </location>
</feature>
<dbReference type="EMBL" id="ML213670">
    <property type="protein sequence ID" value="TFK32573.1"/>
    <property type="molecule type" value="Genomic_DNA"/>
</dbReference>
<keyword evidence="7" id="KW-1185">Reference proteome</keyword>
<feature type="compositionally biased region" description="Low complexity" evidence="3">
    <location>
        <begin position="225"/>
        <end position="236"/>
    </location>
</feature>
<feature type="domain" description="Rab-GAP TBC" evidence="5">
    <location>
        <begin position="1582"/>
        <end position="1764"/>
    </location>
</feature>
<feature type="compositionally biased region" description="Low complexity" evidence="3">
    <location>
        <begin position="273"/>
        <end position="290"/>
    </location>
</feature>
<gene>
    <name evidence="6" type="ORF">BDQ12DRAFT_659046</name>
</gene>
<feature type="region of interest" description="Disordered" evidence="3">
    <location>
        <begin position="852"/>
        <end position="946"/>
    </location>
</feature>
<dbReference type="InterPro" id="IPR000195">
    <property type="entry name" value="Rab-GAP-TBC_dom"/>
</dbReference>
<organism evidence="6 7">
    <name type="scientific">Crucibulum laeve</name>
    <dbReference type="NCBI Taxonomy" id="68775"/>
    <lineage>
        <taxon>Eukaryota</taxon>
        <taxon>Fungi</taxon>
        <taxon>Dikarya</taxon>
        <taxon>Basidiomycota</taxon>
        <taxon>Agaricomycotina</taxon>
        <taxon>Agaricomycetes</taxon>
        <taxon>Agaricomycetidae</taxon>
        <taxon>Agaricales</taxon>
        <taxon>Agaricineae</taxon>
        <taxon>Nidulariaceae</taxon>
        <taxon>Crucibulum</taxon>
    </lineage>
</organism>
<evidence type="ECO:0000313" key="7">
    <source>
        <dbReference type="Proteomes" id="UP000308652"/>
    </source>
</evidence>
<proteinExistence type="predicted"/>
<dbReference type="Gene3D" id="1.10.8.270">
    <property type="entry name" value="putative rabgap domain of human tbc1 domain family member 14 like domains"/>
    <property type="match status" value="1"/>
</dbReference>
<feature type="region of interest" description="Disordered" evidence="3">
    <location>
        <begin position="435"/>
        <end position="582"/>
    </location>
</feature>
<feature type="compositionally biased region" description="Pro residues" evidence="3">
    <location>
        <begin position="319"/>
        <end position="329"/>
    </location>
</feature>
<feature type="compositionally biased region" description="Basic and acidic residues" evidence="3">
    <location>
        <begin position="1370"/>
        <end position="1387"/>
    </location>
</feature>
<dbReference type="PROSITE" id="PS50002">
    <property type="entry name" value="SH3"/>
    <property type="match status" value="1"/>
</dbReference>
<dbReference type="InterPro" id="IPR035969">
    <property type="entry name" value="Rab-GAP_TBC_sf"/>
</dbReference>
<keyword evidence="1 2" id="KW-0728">SH3 domain</keyword>
<feature type="region of interest" description="Disordered" evidence="3">
    <location>
        <begin position="597"/>
        <end position="713"/>
    </location>
</feature>
<feature type="compositionally biased region" description="Low complexity" evidence="3">
    <location>
        <begin position="1333"/>
        <end position="1357"/>
    </location>
</feature>
<feature type="domain" description="SH3" evidence="4">
    <location>
        <begin position="18"/>
        <end position="79"/>
    </location>
</feature>
<feature type="compositionally biased region" description="Basic and acidic residues" evidence="3">
    <location>
        <begin position="884"/>
        <end position="904"/>
    </location>
</feature>
<dbReference type="PANTHER" id="PTHR47219:SF9">
    <property type="entry name" value="GTPASE ACTIVATING PROTEIN AND CENTROSOME-ASSOCIATED, ISOFORM B"/>
    <property type="match status" value="1"/>
</dbReference>
<feature type="compositionally biased region" description="Polar residues" evidence="3">
    <location>
        <begin position="1837"/>
        <end position="1856"/>
    </location>
</feature>
<dbReference type="PANTHER" id="PTHR47219">
    <property type="entry name" value="RAB GTPASE-ACTIVATING PROTEIN 1-LIKE"/>
    <property type="match status" value="1"/>
</dbReference>
<dbReference type="SUPFAM" id="SSF50044">
    <property type="entry name" value="SH3-domain"/>
    <property type="match status" value="1"/>
</dbReference>
<feature type="region of interest" description="Disordered" evidence="3">
    <location>
        <begin position="1833"/>
        <end position="1856"/>
    </location>
</feature>
<evidence type="ECO:0000256" key="3">
    <source>
        <dbReference type="SAM" id="MobiDB-lite"/>
    </source>
</evidence>
<feature type="compositionally biased region" description="Low complexity" evidence="3">
    <location>
        <begin position="163"/>
        <end position="173"/>
    </location>
</feature>
<dbReference type="SUPFAM" id="SSF47923">
    <property type="entry name" value="Ypt/Rab-GAP domain of gyp1p"/>
    <property type="match status" value="2"/>
</dbReference>
<dbReference type="STRING" id="68775.A0A5C3LJY2"/>
<feature type="compositionally biased region" description="Polar residues" evidence="3">
    <location>
        <begin position="597"/>
        <end position="607"/>
    </location>
</feature>
<feature type="compositionally biased region" description="Basic and acidic residues" evidence="3">
    <location>
        <begin position="452"/>
        <end position="463"/>
    </location>
</feature>
<feature type="compositionally biased region" description="Low complexity" evidence="3">
    <location>
        <begin position="509"/>
        <end position="530"/>
    </location>
</feature>
<dbReference type="PROSITE" id="PS50086">
    <property type="entry name" value="TBC_RABGAP"/>
    <property type="match status" value="1"/>
</dbReference>
<evidence type="ECO:0000259" key="5">
    <source>
        <dbReference type="PROSITE" id="PS50086"/>
    </source>
</evidence>
<dbReference type="InterPro" id="IPR001452">
    <property type="entry name" value="SH3_domain"/>
</dbReference>
<feature type="region of interest" description="Disordered" evidence="3">
    <location>
        <begin position="966"/>
        <end position="995"/>
    </location>
</feature>
<evidence type="ECO:0000259" key="4">
    <source>
        <dbReference type="PROSITE" id="PS50002"/>
    </source>
</evidence>
<reference evidence="6 7" key="1">
    <citation type="journal article" date="2019" name="Nat. Ecol. Evol.">
        <title>Megaphylogeny resolves global patterns of mushroom evolution.</title>
        <authorList>
            <person name="Varga T."/>
            <person name="Krizsan K."/>
            <person name="Foldi C."/>
            <person name="Dima B."/>
            <person name="Sanchez-Garcia M."/>
            <person name="Sanchez-Ramirez S."/>
            <person name="Szollosi G.J."/>
            <person name="Szarkandi J.G."/>
            <person name="Papp V."/>
            <person name="Albert L."/>
            <person name="Andreopoulos W."/>
            <person name="Angelini C."/>
            <person name="Antonin V."/>
            <person name="Barry K.W."/>
            <person name="Bougher N.L."/>
            <person name="Buchanan P."/>
            <person name="Buyck B."/>
            <person name="Bense V."/>
            <person name="Catcheside P."/>
            <person name="Chovatia M."/>
            <person name="Cooper J."/>
            <person name="Damon W."/>
            <person name="Desjardin D."/>
            <person name="Finy P."/>
            <person name="Geml J."/>
            <person name="Haridas S."/>
            <person name="Hughes K."/>
            <person name="Justo A."/>
            <person name="Karasinski D."/>
            <person name="Kautmanova I."/>
            <person name="Kiss B."/>
            <person name="Kocsube S."/>
            <person name="Kotiranta H."/>
            <person name="LaButti K.M."/>
            <person name="Lechner B.E."/>
            <person name="Liimatainen K."/>
            <person name="Lipzen A."/>
            <person name="Lukacs Z."/>
            <person name="Mihaltcheva S."/>
            <person name="Morgado L.N."/>
            <person name="Niskanen T."/>
            <person name="Noordeloos M.E."/>
            <person name="Ohm R.A."/>
            <person name="Ortiz-Santana B."/>
            <person name="Ovrebo C."/>
            <person name="Racz N."/>
            <person name="Riley R."/>
            <person name="Savchenko A."/>
            <person name="Shiryaev A."/>
            <person name="Soop K."/>
            <person name="Spirin V."/>
            <person name="Szebenyi C."/>
            <person name="Tomsovsky M."/>
            <person name="Tulloss R.E."/>
            <person name="Uehling J."/>
            <person name="Grigoriev I.V."/>
            <person name="Vagvolgyi C."/>
            <person name="Papp T."/>
            <person name="Martin F.M."/>
            <person name="Miettinen O."/>
            <person name="Hibbett D.S."/>
            <person name="Nagy L.G."/>
        </authorList>
    </citation>
    <scope>NUCLEOTIDE SEQUENCE [LARGE SCALE GENOMIC DNA]</scope>
    <source>
        <strain evidence="6 7">CBS 166.37</strain>
    </source>
</reference>
<dbReference type="Gene3D" id="1.10.472.80">
    <property type="entry name" value="Ypt/Rab-GAP domain of gyp1p, domain 3"/>
    <property type="match status" value="1"/>
</dbReference>
<feature type="compositionally biased region" description="Polar residues" evidence="3">
    <location>
        <begin position="191"/>
        <end position="206"/>
    </location>
</feature>
<feature type="compositionally biased region" description="Polar residues" evidence="3">
    <location>
        <begin position="558"/>
        <end position="578"/>
    </location>
</feature>
<evidence type="ECO:0000256" key="2">
    <source>
        <dbReference type="PROSITE-ProRule" id="PRU00192"/>
    </source>
</evidence>
<sequence>MGMDATELARWTRFAAKGGIGKCTAICDCVAESPDDLMFLKDDKIIVLMQIPEQEGRYLGYCEGVVGSFQGEHVHFHSKLKRPVMTKRASVSTSAAGAKSPSPSNGVKSPSVSRPNSVSRRNSTRRDSDTHPRRSPSQNRSPYSHHQPSASIPHMSMEDDIPSSNSFSTNNSGSGAGSRRESGSASAPQPLRTSPHTTITRANSPLTRVYSPPATQVESPFEPMISSAQISTSQSTLPPSRNQTPPPMIALSPQPALSPEQQTPTHLPPFRQTSPPSSNTTPSPAPSVSPLLIQKRNPSSPPASASQQPTFAQLQDSFPAPPQTRPIPPAHLQLLQQLPPSQSQSQGENQPQGPSQPRLLRPLNRQSVVPQPFQHPPIQANLFFPPMSGASTSSALDTSSTWDGPSTRISLAMSDGEVGIGLSLLQDLANGMDSDSDGGSVYSDYNAGSRRTSNEYARDRDSGTVEGLMYGDDEEEGGEDTGRVTVGQQDDGDSNDEQEHTPQPPPTAGPSQPEVSHPSSLPTPTLSHSPIPFSQTQPQSDSPTPLSPASLSPTATSFGQQQNNQLRRPSLASNSSWEGASDIYDDYRYSRYSVMSKASSMYSRGSQGTMGGAAMSGSPPPIPDARPSIDGFNRPSFDSVRQRMNSGEKARPSIDSYRQPVVSSPSRKATIDSLAPPSVDASPGDEQPQHRSAQSFNTAQDPHTSSRAALDRHMSVDSEASVYTQASRLSTLSKDASDALGALPASKPTTVTSITSSSNHLLHVNRPQPLDLTQEKSPLLHTNWASPVSSPGGSSVMLSPASSSFLTPIPGMVPSMTASAGMAVLAGSGSGSAAPGGSATGIASVLRQQVEANHHPSPAPSVTKSETKARESVPEGDGLGGRIVIEDDKESPSKILDSSREIHDSPSSSPDPELMQSKLAPFTIANRTPSPGDDNTIEGGDATSDSHLEVNDSVLAVPQSPMVPSIPPPEASAPFAATTTVGGPPSHLRIRPDGGLQIPAERQRRSLFMPHPNAPKAPAPTGGPSLQADPVVQQQQQYQYRPRPNLFNVMRMAISAPRVPIPGPRPGMVRAPTIYGRTEIDLSVALNPVPIVFSVEPLPAGTVQARAPPSPHSQMTIPRDSVASGQSDTGVDDLTAGNSHGMGGSGDERPSAGPIPRANFFPKAPGLRPRSRSFSGFNSTNAEIPLPLQRSREEGSKPLEIPTAGEVKESLTALSVPNSPTTESPPSSSMSTSNKPVPKSSPLRPSPLSLPRNSSVGGGLRPMASNTALKSPTSPLAQTIIAPSLQVNPSISVPSSPAPSVLSNRPPHQLRQAVSNSNLNEPLPPRPIPVSRSTLPTTVVVETSSSSPSSSDASSYPRRAGSIQGPPRPFAREEVSSFPPPERKPLDTDAVSVHSTRSQLVSPPLIARQPSLRTKLSLPNLRRNRSKQDETSSMNSGTHVIDSETLQVQDMDFELVRPNLSRFEAARTSEDSGVLGRDGSLDIRPDFSSGLLRADSPSTSIMSGGVASAISEQRSPTTESSSSWGMKAVPSMSLPVSRIGTDSESTMDAHRNRELKWMATMSSVPPSQARKNKKVKKLLLDGVPSSVRYLVWSHLTDGKARVVPGVYTQLGARGRVPAANDIEKDIQRCFEDQPHLRSTQGPVLSLLQAYLTMVPDIQYTTGLTLIAGQLLLLAPEEDAFWIFVSVMDSHVRPYFSSSITQMEVDAALFSRALENNDSAVGKKVLVDMGINPSTICIPWFTSLFVGTLPPEYLNRVWDIFLYEGVPFLFRVAMALVTCCRRQILDTKSEETLLKMLHHPPPTWLPPTPEGFLSLVFSVKLKDDDVRKQRVKMEAQVKRQTQMPRSTGAGSISLPRS</sequence>
<feature type="compositionally biased region" description="Low complexity" evidence="3">
    <location>
        <begin position="1215"/>
        <end position="1255"/>
    </location>
</feature>
<feature type="compositionally biased region" description="Low complexity" evidence="3">
    <location>
        <begin position="109"/>
        <end position="121"/>
    </location>
</feature>
<dbReference type="Proteomes" id="UP000308652">
    <property type="component" value="Unassembled WGS sequence"/>
</dbReference>
<dbReference type="OrthoDB" id="159449at2759"/>